<feature type="compositionally biased region" description="Low complexity" evidence="1">
    <location>
        <begin position="204"/>
        <end position="218"/>
    </location>
</feature>
<dbReference type="Proteomes" id="UP001215598">
    <property type="component" value="Unassembled WGS sequence"/>
</dbReference>
<reference evidence="2" key="1">
    <citation type="submission" date="2023-03" db="EMBL/GenBank/DDBJ databases">
        <title>Massive genome expansion in bonnet fungi (Mycena s.s.) driven by repeated elements and novel gene families across ecological guilds.</title>
        <authorList>
            <consortium name="Lawrence Berkeley National Laboratory"/>
            <person name="Harder C.B."/>
            <person name="Miyauchi S."/>
            <person name="Viragh M."/>
            <person name="Kuo A."/>
            <person name="Thoen E."/>
            <person name="Andreopoulos B."/>
            <person name="Lu D."/>
            <person name="Skrede I."/>
            <person name="Drula E."/>
            <person name="Henrissat B."/>
            <person name="Morin E."/>
            <person name="Kohler A."/>
            <person name="Barry K."/>
            <person name="LaButti K."/>
            <person name="Morin E."/>
            <person name="Salamov A."/>
            <person name="Lipzen A."/>
            <person name="Mereny Z."/>
            <person name="Hegedus B."/>
            <person name="Baldrian P."/>
            <person name="Stursova M."/>
            <person name="Weitz H."/>
            <person name="Taylor A."/>
            <person name="Grigoriev I.V."/>
            <person name="Nagy L.G."/>
            <person name="Martin F."/>
            <person name="Kauserud H."/>
        </authorList>
    </citation>
    <scope>NUCLEOTIDE SEQUENCE</scope>
    <source>
        <strain evidence="2">CBHHK182m</strain>
    </source>
</reference>
<gene>
    <name evidence="2" type="ORF">B0H16DRAFT_1699516</name>
</gene>
<organism evidence="2 3">
    <name type="scientific">Mycena metata</name>
    <dbReference type="NCBI Taxonomy" id="1033252"/>
    <lineage>
        <taxon>Eukaryota</taxon>
        <taxon>Fungi</taxon>
        <taxon>Dikarya</taxon>
        <taxon>Basidiomycota</taxon>
        <taxon>Agaricomycotina</taxon>
        <taxon>Agaricomycetes</taxon>
        <taxon>Agaricomycetidae</taxon>
        <taxon>Agaricales</taxon>
        <taxon>Marasmiineae</taxon>
        <taxon>Mycenaceae</taxon>
        <taxon>Mycena</taxon>
    </lineage>
</organism>
<accession>A0AAD7HIT3</accession>
<feature type="compositionally biased region" description="Low complexity" evidence="1">
    <location>
        <begin position="289"/>
        <end position="299"/>
    </location>
</feature>
<feature type="region of interest" description="Disordered" evidence="1">
    <location>
        <begin position="55"/>
        <end position="147"/>
    </location>
</feature>
<feature type="region of interest" description="Disordered" evidence="1">
    <location>
        <begin position="183"/>
        <end position="218"/>
    </location>
</feature>
<dbReference type="AlphaFoldDB" id="A0AAD7HIT3"/>
<dbReference type="EMBL" id="JARKIB010000227">
    <property type="protein sequence ID" value="KAJ7721700.1"/>
    <property type="molecule type" value="Genomic_DNA"/>
</dbReference>
<comment type="caution">
    <text evidence="2">The sequence shown here is derived from an EMBL/GenBank/DDBJ whole genome shotgun (WGS) entry which is preliminary data.</text>
</comment>
<feature type="region of interest" description="Disordered" evidence="1">
    <location>
        <begin position="247"/>
        <end position="371"/>
    </location>
</feature>
<feature type="compositionally biased region" description="Basic and acidic residues" evidence="1">
    <location>
        <begin position="64"/>
        <end position="74"/>
    </location>
</feature>
<feature type="compositionally biased region" description="Low complexity" evidence="1">
    <location>
        <begin position="313"/>
        <end position="324"/>
    </location>
</feature>
<evidence type="ECO:0000256" key="1">
    <source>
        <dbReference type="SAM" id="MobiDB-lite"/>
    </source>
</evidence>
<name>A0AAD7HIT3_9AGAR</name>
<protein>
    <submittedName>
        <fullName evidence="2">Uncharacterized protein</fullName>
    </submittedName>
</protein>
<keyword evidence="3" id="KW-1185">Reference proteome</keyword>
<feature type="compositionally biased region" description="Basic and acidic residues" evidence="1">
    <location>
        <begin position="109"/>
        <end position="131"/>
    </location>
</feature>
<sequence length="457" mass="49759">MVSGRHCYDSGAHAGYSKARIAKPISRAMVIVFNSYTQLNTKPPDSLLKAQYKVQVRKRQPRPPGHDIAGREQEDAGGARGQRSGVPLPDTEGDVGEGIRIRTIGADSRPSRQWERQTDKAKAEPSCDGRRAPPVKRSRSPHDAQSLADPAHVALHPPSTNAHIKAKAPRAASPRFRLSTYEHGGGFPDSFPNSAGRRVYTTTDSSSLPLDSPASPAPAALRLDVRRTHQRTAVHTAARHPMSRDVVQRHKNAGKTISRSSSSSISHPPPPMKAPIPSTLGRYHRAPASGTSGSSGTMTRVPPQRRRHHRPGAPHAPAASASRSTIHLPDSPRSARGRNTAYGRHFHSRSAHDATRTPTRMTMDKETHRSIHHRFDKPSRMCIYVVGRTQRGTRGAQIARAEAQIAVGTGVSSKKKSEAEGRMRAHGRTGFTLPHEYSAELEVRTSAAEGMEKEQEG</sequence>
<feature type="region of interest" description="Disordered" evidence="1">
    <location>
        <begin position="413"/>
        <end position="457"/>
    </location>
</feature>
<feature type="compositionally biased region" description="Basic residues" evidence="1">
    <location>
        <begin position="303"/>
        <end position="312"/>
    </location>
</feature>
<evidence type="ECO:0000313" key="3">
    <source>
        <dbReference type="Proteomes" id="UP001215598"/>
    </source>
</evidence>
<evidence type="ECO:0000313" key="2">
    <source>
        <dbReference type="EMBL" id="KAJ7721700.1"/>
    </source>
</evidence>
<proteinExistence type="predicted"/>